<keyword evidence="2" id="KW-0732">Signal</keyword>
<comment type="similarity">
    <text evidence="1">Belongs to the TolB family.</text>
</comment>
<gene>
    <name evidence="3" type="ORF">E2R66_23145</name>
</gene>
<protein>
    <submittedName>
        <fullName evidence="3">Biopolymer transporter TolR</fullName>
    </submittedName>
</protein>
<evidence type="ECO:0000256" key="1">
    <source>
        <dbReference type="ARBA" id="ARBA00009820"/>
    </source>
</evidence>
<dbReference type="AlphaFoldDB" id="A0A4Y8S5A6"/>
<organism evidence="3 4">
    <name type="scientific">Mucilaginibacter psychrotolerans</name>
    <dbReference type="NCBI Taxonomy" id="1524096"/>
    <lineage>
        <taxon>Bacteria</taxon>
        <taxon>Pseudomonadati</taxon>
        <taxon>Bacteroidota</taxon>
        <taxon>Sphingobacteriia</taxon>
        <taxon>Sphingobacteriales</taxon>
        <taxon>Sphingobacteriaceae</taxon>
        <taxon>Mucilaginibacter</taxon>
    </lineage>
</organism>
<dbReference type="Pfam" id="PF07676">
    <property type="entry name" value="PD40"/>
    <property type="match status" value="4"/>
</dbReference>
<keyword evidence="4" id="KW-1185">Reference proteome</keyword>
<dbReference type="SUPFAM" id="SSF82171">
    <property type="entry name" value="DPP6 N-terminal domain-like"/>
    <property type="match status" value="1"/>
</dbReference>
<proteinExistence type="inferred from homology"/>
<dbReference type="OrthoDB" id="8432779at2"/>
<dbReference type="RefSeq" id="WP_133235375.1">
    <property type="nucleotide sequence ID" value="NZ_SOZE01000034.1"/>
</dbReference>
<feature type="chain" id="PRO_5021418711" evidence="2">
    <location>
        <begin position="25"/>
        <end position="512"/>
    </location>
</feature>
<dbReference type="Gene3D" id="2.60.120.200">
    <property type="match status" value="1"/>
</dbReference>
<dbReference type="PANTHER" id="PTHR36842:SF1">
    <property type="entry name" value="PROTEIN TOLB"/>
    <property type="match status" value="1"/>
</dbReference>
<dbReference type="Gene3D" id="2.120.10.30">
    <property type="entry name" value="TolB, C-terminal domain"/>
    <property type="match status" value="1"/>
</dbReference>
<evidence type="ECO:0000313" key="3">
    <source>
        <dbReference type="EMBL" id="TFF34128.1"/>
    </source>
</evidence>
<dbReference type="EMBL" id="SOZE01000034">
    <property type="protein sequence ID" value="TFF34128.1"/>
    <property type="molecule type" value="Genomic_DNA"/>
</dbReference>
<name>A0A4Y8S5A6_9SPHI</name>
<reference evidence="3 4" key="1">
    <citation type="journal article" date="2017" name="Int. J. Syst. Evol. Microbiol.">
        <title>Mucilaginibacterpsychrotolerans sp. nov., isolated from peatlands.</title>
        <authorList>
            <person name="Deng Y."/>
            <person name="Shen L."/>
            <person name="Xu B."/>
            <person name="Liu Y."/>
            <person name="Gu Z."/>
            <person name="Liu H."/>
            <person name="Zhou Y."/>
        </authorList>
    </citation>
    <scope>NUCLEOTIDE SEQUENCE [LARGE SCALE GENOMIC DNA]</scope>
    <source>
        <strain evidence="3 4">NH7-4</strain>
    </source>
</reference>
<accession>A0A4Y8S5A6</accession>
<dbReference type="InterPro" id="IPR011659">
    <property type="entry name" value="WD40"/>
</dbReference>
<dbReference type="Proteomes" id="UP000297540">
    <property type="component" value="Unassembled WGS sequence"/>
</dbReference>
<dbReference type="PANTHER" id="PTHR36842">
    <property type="entry name" value="PROTEIN TOLB HOMOLOG"/>
    <property type="match status" value="1"/>
</dbReference>
<comment type="caution">
    <text evidence="3">The sequence shown here is derived from an EMBL/GenBank/DDBJ whole genome shotgun (WGS) entry which is preliminary data.</text>
</comment>
<evidence type="ECO:0000256" key="2">
    <source>
        <dbReference type="SAM" id="SignalP"/>
    </source>
</evidence>
<evidence type="ECO:0000313" key="4">
    <source>
        <dbReference type="Proteomes" id="UP000297540"/>
    </source>
</evidence>
<feature type="signal peptide" evidence="2">
    <location>
        <begin position="1"/>
        <end position="24"/>
    </location>
</feature>
<sequence length="512" mass="56149">MSRKIYCMFSVLLAAMLCTNGAMAQSQPIGIFDAQNDVGPVKNKGDVKYEPKSQQYTVSGSGTNIWANTDEFHYVWKKMTGDFILRTNAEFVGKGTELHRKWGFMVRKSLDGNSAHVNAVVHGDGLTSLQYRKTMGAVTEEQKSPLTFAGVIQLERKGNTYTMSVAHKGDVFGPEEKVYLDLGDDVYVGIFVCSHNADVTEQAVFSNVRIVTPAPADLVPYKKYLGSAIELLDMATQNSRVVYQSPKSLQAPNWIKNGKSLIYNSDGTLYNFNLSTNTPTAINTNPAKNNNNDHVISFDGKMLTISSGDGGPSIGYTVPVGGGDAKVVTTRGVGASYMHGWSPDGKFLVFCGERGGEYDVYRIPSGGGPEERLTTTKGLDDGPEYTPDGKYIYFNSVRSGLMQVWRMDADGSNQTQITNDDYNNWFPHVSPDGKWIVYITFLKNEVAPGDHPFYKHVYIRVMPAAGGPSKVVAYLYGGQGTINTPSWSPDSKHIAFVSNSNLLFPVFPIAKN</sequence>
<dbReference type="InterPro" id="IPR011042">
    <property type="entry name" value="6-blade_b-propeller_TolB-like"/>
</dbReference>